<feature type="compositionally biased region" description="Low complexity" evidence="1">
    <location>
        <begin position="24"/>
        <end position="39"/>
    </location>
</feature>
<feature type="region of interest" description="Disordered" evidence="1">
    <location>
        <begin position="421"/>
        <end position="474"/>
    </location>
</feature>
<gene>
    <name evidence="2" type="ORF">P167DRAFT_277252</name>
</gene>
<feature type="compositionally biased region" description="Basic and acidic residues" evidence="1">
    <location>
        <begin position="9"/>
        <end position="23"/>
    </location>
</feature>
<dbReference type="AlphaFoldDB" id="A0A3N4KLI0"/>
<feature type="region of interest" description="Disordered" evidence="1">
    <location>
        <begin position="503"/>
        <end position="579"/>
    </location>
</feature>
<sequence length="619" mass="66565">MSFRPPSTSKRDSSRRDSLKRDSTSSSSSSSSSSTSSSQDSRRPRPPVKQNYSTHSVQSGGGKANAILGIGIGHPPIASSRVSTPINKDPIIDNWDVSDNEAPAKPISLKPWGPLAVSAKKVPSIGSIRSLDRRPARSSSSSSGRFVKPKIENPQPKHVVRARFSEMRGYDADDMKRKGSPLDSGVAFKLVHHPTHSQSSADIRLPPKPRRAQTMGKMQSNEGSGTSSRSSSTSSIRLPKRSPSAPIGPRTSAQSFELTELPVVFSALPLEGTDSYNIVPTEFIVPDSRSPSPPPVQPMHPSWSKFDESVAASTDAARKAELNAMAAMMDPSSQQAMSFRSKYPMDSAYSGNLEVPSPNNHASIVRPNSRWSDYSEADSIKESWRSSVLNHFHLPSVMSVRRKLDLRVPVAAAKEGIRKMGTKEIHEIKEEDAAPGGGNRPRSGEAGTFNPALNSHSAAASHSKGNTSANGGIFRSRTALGRSDSIVTLSRSKSILRPESARIEKVSISAPQPHGTPTPSSSRPVSTATRPVSTATQRGSIRGRPDSSPLATTATTATTTVEVGSPGSGDEVASPGSRRFKDVFEKYMVKDTKKKAEERRRNELKKMITVIANEPGRLI</sequence>
<feature type="compositionally biased region" description="Low complexity" evidence="1">
    <location>
        <begin position="517"/>
        <end position="531"/>
    </location>
</feature>
<feature type="region of interest" description="Disordered" evidence="1">
    <location>
        <begin position="1"/>
        <end position="85"/>
    </location>
</feature>
<protein>
    <submittedName>
        <fullName evidence="2">Uncharacterized protein</fullName>
    </submittedName>
</protein>
<keyword evidence="3" id="KW-1185">Reference proteome</keyword>
<dbReference type="Proteomes" id="UP000277580">
    <property type="component" value="Unassembled WGS sequence"/>
</dbReference>
<feature type="region of interest" description="Disordered" evidence="1">
    <location>
        <begin position="193"/>
        <end position="253"/>
    </location>
</feature>
<feature type="compositionally biased region" description="Low complexity" evidence="1">
    <location>
        <begin position="223"/>
        <end position="235"/>
    </location>
</feature>
<proteinExistence type="predicted"/>
<evidence type="ECO:0000313" key="3">
    <source>
        <dbReference type="Proteomes" id="UP000277580"/>
    </source>
</evidence>
<dbReference type="OrthoDB" id="5363375at2759"/>
<reference evidence="2 3" key="1">
    <citation type="journal article" date="2018" name="Nat. Ecol. Evol.">
        <title>Pezizomycetes genomes reveal the molecular basis of ectomycorrhizal truffle lifestyle.</title>
        <authorList>
            <person name="Murat C."/>
            <person name="Payen T."/>
            <person name="Noel B."/>
            <person name="Kuo A."/>
            <person name="Morin E."/>
            <person name="Chen J."/>
            <person name="Kohler A."/>
            <person name="Krizsan K."/>
            <person name="Balestrini R."/>
            <person name="Da Silva C."/>
            <person name="Montanini B."/>
            <person name="Hainaut M."/>
            <person name="Levati E."/>
            <person name="Barry K.W."/>
            <person name="Belfiori B."/>
            <person name="Cichocki N."/>
            <person name="Clum A."/>
            <person name="Dockter R.B."/>
            <person name="Fauchery L."/>
            <person name="Guy J."/>
            <person name="Iotti M."/>
            <person name="Le Tacon F."/>
            <person name="Lindquist E.A."/>
            <person name="Lipzen A."/>
            <person name="Malagnac F."/>
            <person name="Mello A."/>
            <person name="Molinier V."/>
            <person name="Miyauchi S."/>
            <person name="Poulain J."/>
            <person name="Riccioni C."/>
            <person name="Rubini A."/>
            <person name="Sitrit Y."/>
            <person name="Splivallo R."/>
            <person name="Traeger S."/>
            <person name="Wang M."/>
            <person name="Zifcakova L."/>
            <person name="Wipf D."/>
            <person name="Zambonelli A."/>
            <person name="Paolocci F."/>
            <person name="Nowrousian M."/>
            <person name="Ottonello S."/>
            <person name="Baldrian P."/>
            <person name="Spatafora J.W."/>
            <person name="Henrissat B."/>
            <person name="Nagy L.G."/>
            <person name="Aury J.M."/>
            <person name="Wincker P."/>
            <person name="Grigoriev I.V."/>
            <person name="Bonfante P."/>
            <person name="Martin F.M."/>
        </authorList>
    </citation>
    <scope>NUCLEOTIDE SEQUENCE [LARGE SCALE GENOMIC DNA]</scope>
    <source>
        <strain evidence="2 3">CCBAS932</strain>
    </source>
</reference>
<feature type="region of interest" description="Disordered" evidence="1">
    <location>
        <begin position="126"/>
        <end position="154"/>
    </location>
</feature>
<name>A0A3N4KLI0_9PEZI</name>
<accession>A0A3N4KLI0</accession>
<evidence type="ECO:0000313" key="2">
    <source>
        <dbReference type="EMBL" id="RPB10162.1"/>
    </source>
</evidence>
<organism evidence="2 3">
    <name type="scientific">Morchella conica CCBAS932</name>
    <dbReference type="NCBI Taxonomy" id="1392247"/>
    <lineage>
        <taxon>Eukaryota</taxon>
        <taxon>Fungi</taxon>
        <taxon>Dikarya</taxon>
        <taxon>Ascomycota</taxon>
        <taxon>Pezizomycotina</taxon>
        <taxon>Pezizomycetes</taxon>
        <taxon>Pezizales</taxon>
        <taxon>Morchellaceae</taxon>
        <taxon>Morchella</taxon>
    </lineage>
</organism>
<feature type="compositionally biased region" description="Low complexity" evidence="1">
    <location>
        <begin position="551"/>
        <end position="560"/>
    </location>
</feature>
<dbReference type="InParanoid" id="A0A3N4KLI0"/>
<dbReference type="EMBL" id="ML119145">
    <property type="protein sequence ID" value="RPB10162.1"/>
    <property type="molecule type" value="Genomic_DNA"/>
</dbReference>
<feature type="compositionally biased region" description="Basic and acidic residues" evidence="1">
    <location>
        <begin position="421"/>
        <end position="432"/>
    </location>
</feature>
<evidence type="ECO:0000256" key="1">
    <source>
        <dbReference type="SAM" id="MobiDB-lite"/>
    </source>
</evidence>